<keyword evidence="2" id="KW-1185">Reference proteome</keyword>
<protein>
    <submittedName>
        <fullName evidence="1">Uncharacterized protein</fullName>
    </submittedName>
</protein>
<evidence type="ECO:0000313" key="2">
    <source>
        <dbReference type="Proteomes" id="UP000483286"/>
    </source>
</evidence>
<dbReference type="Proteomes" id="UP000483286">
    <property type="component" value="Unassembled WGS sequence"/>
</dbReference>
<sequence length="282" mass="31224">MSHVLAEEYVFETLEEDIAWYRQSVRDSLARAEEPQHNLTWLATKAYDLTTLLVLAGRASDPECGNMAWLAGNAEAFALYLSLFPKGEKELEVLLPNPPHGLLSIGRTTTGPASASPGHWFKAFYLTLLWDEPVVMIETLMRPYAPVFAASSTRAPAYRTLQVEAAQALYTRAPDVLEKLIAALDAMQAPGLDPEDQAFATEIAMCEAGMMTRLAQGDEASFNGEVRLALERHVKYYQRDEDLRNKSVAWICLPALGLCALARRRGMKVTVQSPLLPLELLG</sequence>
<comment type="caution">
    <text evidence="1">The sequence shown here is derived from an EMBL/GenBank/DDBJ whole genome shotgun (WGS) entry which is preliminary data.</text>
</comment>
<dbReference type="InterPro" id="IPR029074">
    <property type="entry name" value="Imm49"/>
</dbReference>
<dbReference type="Pfam" id="PF15575">
    <property type="entry name" value="Imm49"/>
    <property type="match status" value="1"/>
</dbReference>
<gene>
    <name evidence="1" type="ORF">GO986_02040</name>
</gene>
<reference evidence="1 2" key="1">
    <citation type="submission" date="2019-12" db="EMBL/GenBank/DDBJ databases">
        <title>Deinococcus sp. HMF7620 Genome sequencing and assembly.</title>
        <authorList>
            <person name="Kang H."/>
            <person name="Kim H."/>
            <person name="Joh K."/>
        </authorList>
    </citation>
    <scope>NUCLEOTIDE SEQUENCE [LARGE SCALE GENOMIC DNA]</scope>
    <source>
        <strain evidence="1 2">HMF7620</strain>
    </source>
</reference>
<organism evidence="1 2">
    <name type="scientific">Deinococcus arboris</name>
    <dbReference type="NCBI Taxonomy" id="2682977"/>
    <lineage>
        <taxon>Bacteria</taxon>
        <taxon>Thermotogati</taxon>
        <taxon>Deinococcota</taxon>
        <taxon>Deinococci</taxon>
        <taxon>Deinococcales</taxon>
        <taxon>Deinococcaceae</taxon>
        <taxon>Deinococcus</taxon>
    </lineage>
</organism>
<dbReference type="RefSeq" id="WP_157457552.1">
    <property type="nucleotide sequence ID" value="NZ_WQLB01000002.1"/>
</dbReference>
<name>A0A7C9LNX6_9DEIO</name>
<accession>A0A7C9LNX6</accession>
<proteinExistence type="predicted"/>
<dbReference type="EMBL" id="WQLB01000002">
    <property type="protein sequence ID" value="MVN85541.1"/>
    <property type="molecule type" value="Genomic_DNA"/>
</dbReference>
<evidence type="ECO:0000313" key="1">
    <source>
        <dbReference type="EMBL" id="MVN85541.1"/>
    </source>
</evidence>
<dbReference type="AlphaFoldDB" id="A0A7C9LNX6"/>